<sequence>MTVNSNNNGILPAELGEKLANADECLQAQRERIRARRQRRHSARMFADKTSQPIGQRINAAIHRLRKWWQR</sequence>
<evidence type="ECO:0000313" key="2">
    <source>
        <dbReference type="Proteomes" id="UP000696310"/>
    </source>
</evidence>
<dbReference type="Proteomes" id="UP000696310">
    <property type="component" value="Unassembled WGS sequence"/>
</dbReference>
<comment type="caution">
    <text evidence="1">The sequence shown here is derived from an EMBL/GenBank/DDBJ whole genome shotgun (WGS) entry which is preliminary data.</text>
</comment>
<proteinExistence type="predicted"/>
<evidence type="ECO:0008006" key="3">
    <source>
        <dbReference type="Google" id="ProtNLM"/>
    </source>
</evidence>
<organism evidence="1 2">
    <name type="scientific">Pectobacterium polaris</name>
    <dbReference type="NCBI Taxonomy" id="2042057"/>
    <lineage>
        <taxon>Bacteria</taxon>
        <taxon>Pseudomonadati</taxon>
        <taxon>Pseudomonadota</taxon>
        <taxon>Gammaproteobacteria</taxon>
        <taxon>Enterobacterales</taxon>
        <taxon>Pectobacteriaceae</taxon>
        <taxon>Pectobacterium</taxon>
    </lineage>
</organism>
<reference evidence="1" key="2">
    <citation type="submission" date="2021-01" db="EMBL/GenBank/DDBJ databases">
        <authorList>
            <person name="Vargas Peralta D."/>
        </authorList>
    </citation>
    <scope>NUCLEOTIDE SEQUENCE</scope>
    <source>
        <strain evidence="1">A3</strain>
    </source>
</reference>
<dbReference type="RefSeq" id="WP_219679930.1">
    <property type="nucleotide sequence ID" value="NZ_JAESHX010000059.1"/>
</dbReference>
<reference evidence="1" key="1">
    <citation type="journal article" date="2021" name="bioRxiv">
        <title>Identification of Pectobacterium species isolated from the soft rot of tetecho (Neobuxbaumia tetetzo), a columnar cactus, and associated metagenomics.</title>
        <authorList>
            <person name="Vargas-Peralta D."/>
            <person name="Narvaez-Barragan D.A."/>
            <person name="de Sandozequi A."/>
            <person name="Romero-Gutierrez M.F."/>
            <person name="Segovia L."/>
            <person name="Martinez-Anaya C."/>
            <person name="Alcaraz L.D."/>
            <person name="de la Torre Almaraz R."/>
        </authorList>
    </citation>
    <scope>NUCLEOTIDE SEQUENCE</scope>
    <source>
        <strain evidence="1">A3</strain>
    </source>
</reference>
<name>A0AAW4P1D2_9GAMM</name>
<dbReference type="EMBL" id="JAESHX010000059">
    <property type="protein sequence ID" value="MBW5893139.1"/>
    <property type="molecule type" value="Genomic_DNA"/>
</dbReference>
<protein>
    <recommendedName>
        <fullName evidence="3">PerC family transcriptional regulator</fullName>
    </recommendedName>
</protein>
<gene>
    <name evidence="1" type="ORF">IM880_13030</name>
</gene>
<accession>A0AAW4P1D2</accession>
<dbReference type="AlphaFoldDB" id="A0AAW4P1D2"/>
<evidence type="ECO:0000313" key="1">
    <source>
        <dbReference type="EMBL" id="MBW5893139.1"/>
    </source>
</evidence>